<keyword evidence="8" id="KW-1185">Reference proteome</keyword>
<proteinExistence type="inferred from homology"/>
<feature type="non-terminal residue" evidence="7">
    <location>
        <position position="1"/>
    </location>
</feature>
<evidence type="ECO:0000313" key="8">
    <source>
        <dbReference type="Proteomes" id="UP001594351"/>
    </source>
</evidence>
<evidence type="ECO:0000256" key="5">
    <source>
        <dbReference type="ARBA" id="ARBA00023136"/>
    </source>
</evidence>
<dbReference type="PANTHER" id="PTHR30028">
    <property type="entry name" value="UPF0014 INNER MEMBRANE PROTEIN YBBM-RELATED"/>
    <property type="match status" value="1"/>
</dbReference>
<comment type="subcellular location">
    <subcellularLocation>
        <location evidence="1">Membrane</location>
        <topology evidence="1">Multi-pass membrane protein</topology>
    </subcellularLocation>
</comment>
<dbReference type="InterPro" id="IPR005226">
    <property type="entry name" value="UPF0014_fam"/>
</dbReference>
<comment type="caution">
    <text evidence="7">The sequence shown here is derived from an EMBL/GenBank/DDBJ whole genome shotgun (WGS) entry which is preliminary data.</text>
</comment>
<keyword evidence="4 6" id="KW-1133">Transmembrane helix</keyword>
<comment type="similarity">
    <text evidence="2">Belongs to the UPF0014 family.</text>
</comment>
<dbReference type="PANTHER" id="PTHR30028:SF0">
    <property type="entry name" value="PROTEIN ALUMINUM SENSITIVE 3"/>
    <property type="match status" value="1"/>
</dbReference>
<organism evidence="7 8">
    <name type="scientific">candidate division CSSED10-310 bacterium</name>
    <dbReference type="NCBI Taxonomy" id="2855610"/>
    <lineage>
        <taxon>Bacteria</taxon>
        <taxon>Bacteria division CSSED10-310</taxon>
    </lineage>
</organism>
<sequence>TMVSLGASAAQATESCLRSAYRASILPTISSMTGMGLVFLPGMMTGQIIGGSSPLLAIKYQIAIMLTILGSVSLSSFIILRLERGMLFDEYHLPVADLM</sequence>
<evidence type="ECO:0000256" key="6">
    <source>
        <dbReference type="SAM" id="Phobius"/>
    </source>
</evidence>
<feature type="transmembrane region" description="Helical" evidence="6">
    <location>
        <begin position="20"/>
        <end position="40"/>
    </location>
</feature>
<evidence type="ECO:0000256" key="2">
    <source>
        <dbReference type="ARBA" id="ARBA00005268"/>
    </source>
</evidence>
<evidence type="ECO:0000256" key="3">
    <source>
        <dbReference type="ARBA" id="ARBA00022692"/>
    </source>
</evidence>
<gene>
    <name evidence="7" type="ORF">ACFL27_27580</name>
</gene>
<reference evidence="7 8" key="1">
    <citation type="submission" date="2024-09" db="EMBL/GenBank/DDBJ databases">
        <title>Laminarin stimulates single cell rates of sulfate reduction while oxygen inhibits transcriptomic activity in coastal marine sediment.</title>
        <authorList>
            <person name="Lindsay M."/>
            <person name="Orcutt B."/>
            <person name="Emerson D."/>
            <person name="Stepanauskas R."/>
            <person name="D'Angelo T."/>
        </authorList>
    </citation>
    <scope>NUCLEOTIDE SEQUENCE [LARGE SCALE GENOMIC DNA]</scope>
    <source>
        <strain evidence="7">SAG AM-311-K15</strain>
    </source>
</reference>
<evidence type="ECO:0000313" key="7">
    <source>
        <dbReference type="EMBL" id="MFC1853963.1"/>
    </source>
</evidence>
<dbReference type="EMBL" id="JBHPBY010000663">
    <property type="protein sequence ID" value="MFC1853963.1"/>
    <property type="molecule type" value="Genomic_DNA"/>
</dbReference>
<accession>A0ABV6Z6K8</accession>
<dbReference type="Proteomes" id="UP001594351">
    <property type="component" value="Unassembled WGS sequence"/>
</dbReference>
<evidence type="ECO:0000256" key="1">
    <source>
        <dbReference type="ARBA" id="ARBA00004141"/>
    </source>
</evidence>
<keyword evidence="5 6" id="KW-0472">Membrane</keyword>
<evidence type="ECO:0000256" key="4">
    <source>
        <dbReference type="ARBA" id="ARBA00022989"/>
    </source>
</evidence>
<dbReference type="Pfam" id="PF03649">
    <property type="entry name" value="UPF0014"/>
    <property type="match status" value="1"/>
</dbReference>
<keyword evidence="3 6" id="KW-0812">Transmembrane</keyword>
<protein>
    <submittedName>
        <fullName evidence="7">ABC transporter permease</fullName>
    </submittedName>
</protein>
<feature type="transmembrane region" description="Helical" evidence="6">
    <location>
        <begin position="60"/>
        <end position="80"/>
    </location>
</feature>
<name>A0ABV6Z6K8_UNCC1</name>